<dbReference type="Proteomes" id="UP000694383">
    <property type="component" value="Unplaced"/>
</dbReference>
<dbReference type="InterPro" id="IPR051138">
    <property type="entry name" value="PIM_Ser/Thr_kinase"/>
</dbReference>
<evidence type="ECO:0000256" key="2">
    <source>
        <dbReference type="ARBA" id="ARBA00012513"/>
    </source>
</evidence>
<dbReference type="EC" id="2.7.11.1" evidence="2"/>
<dbReference type="FunFam" id="3.30.200.20:FF:000475">
    <property type="entry name" value="Serine/threonine-protein kinase"/>
    <property type="match status" value="1"/>
</dbReference>
<dbReference type="AlphaFoldDB" id="A0A8C7ZIV0"/>
<keyword evidence="5" id="KW-0547">Nucleotide-binding</keyword>
<reference evidence="12" key="2">
    <citation type="submission" date="2025-09" db="UniProtKB">
        <authorList>
            <consortium name="Ensembl"/>
        </authorList>
    </citation>
    <scope>IDENTIFICATION</scope>
</reference>
<dbReference type="Pfam" id="PF00069">
    <property type="entry name" value="Pkinase"/>
    <property type="match status" value="1"/>
</dbReference>
<comment type="catalytic activity">
    <reaction evidence="8">
        <text>L-threonyl-[protein] + ATP = O-phospho-L-threonyl-[protein] + ADP + H(+)</text>
        <dbReference type="Rhea" id="RHEA:46608"/>
        <dbReference type="Rhea" id="RHEA-COMP:11060"/>
        <dbReference type="Rhea" id="RHEA-COMP:11605"/>
        <dbReference type="ChEBI" id="CHEBI:15378"/>
        <dbReference type="ChEBI" id="CHEBI:30013"/>
        <dbReference type="ChEBI" id="CHEBI:30616"/>
        <dbReference type="ChEBI" id="CHEBI:61977"/>
        <dbReference type="ChEBI" id="CHEBI:456216"/>
        <dbReference type="EC" id="2.7.11.1"/>
    </reaction>
</comment>
<dbReference type="PANTHER" id="PTHR22984">
    <property type="entry name" value="SERINE/THREONINE-PROTEIN KINASE PIM"/>
    <property type="match status" value="1"/>
</dbReference>
<feature type="region of interest" description="Disordered" evidence="10">
    <location>
        <begin position="1"/>
        <end position="96"/>
    </location>
</feature>
<evidence type="ECO:0000256" key="5">
    <source>
        <dbReference type="ARBA" id="ARBA00022741"/>
    </source>
</evidence>
<protein>
    <recommendedName>
        <fullName evidence="2">non-specific serine/threonine protein kinase</fullName>
        <ecNumber evidence="2">2.7.11.1</ecNumber>
    </recommendedName>
</protein>
<evidence type="ECO:0000256" key="10">
    <source>
        <dbReference type="SAM" id="MobiDB-lite"/>
    </source>
</evidence>
<reference evidence="12" key="1">
    <citation type="submission" date="2025-08" db="UniProtKB">
        <authorList>
            <consortium name="Ensembl"/>
        </authorList>
    </citation>
    <scope>IDENTIFICATION</scope>
</reference>
<feature type="compositionally biased region" description="Low complexity" evidence="10">
    <location>
        <begin position="63"/>
        <end position="73"/>
    </location>
</feature>
<feature type="domain" description="Protein kinase" evidence="11">
    <location>
        <begin position="106"/>
        <end position="365"/>
    </location>
</feature>
<evidence type="ECO:0000259" key="11">
    <source>
        <dbReference type="PROSITE" id="PS50011"/>
    </source>
</evidence>
<evidence type="ECO:0000256" key="4">
    <source>
        <dbReference type="ARBA" id="ARBA00022679"/>
    </source>
</evidence>
<comment type="catalytic activity">
    <reaction evidence="9">
        <text>L-seryl-[protein] + ATP = O-phospho-L-seryl-[protein] + ADP + H(+)</text>
        <dbReference type="Rhea" id="RHEA:17989"/>
        <dbReference type="Rhea" id="RHEA-COMP:9863"/>
        <dbReference type="Rhea" id="RHEA-COMP:11604"/>
        <dbReference type="ChEBI" id="CHEBI:15378"/>
        <dbReference type="ChEBI" id="CHEBI:29999"/>
        <dbReference type="ChEBI" id="CHEBI:30616"/>
        <dbReference type="ChEBI" id="CHEBI:83421"/>
        <dbReference type="ChEBI" id="CHEBI:456216"/>
        <dbReference type="EC" id="2.7.11.1"/>
    </reaction>
</comment>
<evidence type="ECO:0000256" key="6">
    <source>
        <dbReference type="ARBA" id="ARBA00022777"/>
    </source>
</evidence>
<evidence type="ECO:0000256" key="9">
    <source>
        <dbReference type="ARBA" id="ARBA00048679"/>
    </source>
</evidence>
<evidence type="ECO:0000256" key="3">
    <source>
        <dbReference type="ARBA" id="ARBA00022527"/>
    </source>
</evidence>
<keyword evidence="6" id="KW-0418">Kinase</keyword>
<sequence>MMENSADLSSTSEEHISGVVHQPPSFSKDDGTTSRKKKRSTEEEPDGKKKRLSLSSSQEPESNDASDSGGSSSPEERLSLKESTFSPKTTFEKPEISNGDSFEVKYKKEGLLGEGGCGSVYAGHRVADGLPVAIKYILSENVCFREPADDGKQLPAEVAIMLKVADGRDGHVGTTAAVTLLDFYDLENQLIIVMERPTPAECLFTYKKKKSRIEEEETKIILKQLVQAAKELEDKHIFHRDIKMENVLIETSSNVPRARLIDFGLSCLTEKDAHHTMFFGTVAHIPPEFDQTGSYSAGPSTVWQLGVLTYEVLHKRLFSTSSFLRKKLGISRELSRDCRNFLRSCLAPLPETRPTLQELLCHPWLRR</sequence>
<keyword evidence="4" id="KW-0808">Transferase</keyword>
<keyword evidence="7" id="KW-0067">ATP-binding</keyword>
<dbReference type="Gene3D" id="3.30.200.20">
    <property type="entry name" value="Phosphorylase Kinase, domain 1"/>
    <property type="match status" value="1"/>
</dbReference>
<accession>A0A8C7ZIV0</accession>
<dbReference type="SMART" id="SM00220">
    <property type="entry name" value="S_TKc"/>
    <property type="match status" value="1"/>
</dbReference>
<proteinExistence type="inferred from homology"/>
<dbReference type="Ensembl" id="ENSOSIT00000046577.1">
    <property type="protein sequence ID" value="ENSOSIP00000044262.1"/>
    <property type="gene ID" value="ENSOSIG00000021175.1"/>
</dbReference>
<feature type="compositionally biased region" description="Polar residues" evidence="10">
    <location>
        <begin position="1"/>
        <end position="11"/>
    </location>
</feature>
<dbReference type="GO" id="GO:0007346">
    <property type="term" value="P:regulation of mitotic cell cycle"/>
    <property type="evidence" value="ECO:0007669"/>
    <property type="project" value="TreeGrafter"/>
</dbReference>
<evidence type="ECO:0000256" key="8">
    <source>
        <dbReference type="ARBA" id="ARBA00047899"/>
    </source>
</evidence>
<dbReference type="GO" id="GO:0004674">
    <property type="term" value="F:protein serine/threonine kinase activity"/>
    <property type="evidence" value="ECO:0007669"/>
    <property type="project" value="UniProtKB-KW"/>
</dbReference>
<dbReference type="GO" id="GO:0005737">
    <property type="term" value="C:cytoplasm"/>
    <property type="evidence" value="ECO:0007669"/>
    <property type="project" value="TreeGrafter"/>
</dbReference>
<dbReference type="Gene3D" id="1.10.510.10">
    <property type="entry name" value="Transferase(Phosphotransferase) domain 1"/>
    <property type="match status" value="1"/>
</dbReference>
<comment type="similarity">
    <text evidence="1">Belongs to the protein kinase superfamily. CAMK Ser/Thr protein kinase family. PIM subfamily.</text>
</comment>
<dbReference type="PROSITE" id="PS00108">
    <property type="entry name" value="PROTEIN_KINASE_ST"/>
    <property type="match status" value="1"/>
</dbReference>
<evidence type="ECO:0000313" key="12">
    <source>
        <dbReference type="Ensembl" id="ENSOSIP00000044262.1"/>
    </source>
</evidence>
<dbReference type="InterPro" id="IPR008271">
    <property type="entry name" value="Ser/Thr_kinase_AS"/>
</dbReference>
<evidence type="ECO:0000313" key="13">
    <source>
        <dbReference type="Proteomes" id="UP000694383"/>
    </source>
</evidence>
<evidence type="ECO:0000256" key="7">
    <source>
        <dbReference type="ARBA" id="ARBA00022840"/>
    </source>
</evidence>
<dbReference type="GO" id="GO:0043066">
    <property type="term" value="P:negative regulation of apoptotic process"/>
    <property type="evidence" value="ECO:0007669"/>
    <property type="project" value="TreeGrafter"/>
</dbReference>
<organism evidence="12 13">
    <name type="scientific">Oryzias sinensis</name>
    <name type="common">Chinese medaka</name>
    <dbReference type="NCBI Taxonomy" id="183150"/>
    <lineage>
        <taxon>Eukaryota</taxon>
        <taxon>Metazoa</taxon>
        <taxon>Chordata</taxon>
        <taxon>Craniata</taxon>
        <taxon>Vertebrata</taxon>
        <taxon>Euteleostomi</taxon>
        <taxon>Actinopterygii</taxon>
        <taxon>Neopterygii</taxon>
        <taxon>Teleostei</taxon>
        <taxon>Neoteleostei</taxon>
        <taxon>Acanthomorphata</taxon>
        <taxon>Ovalentaria</taxon>
        <taxon>Atherinomorphae</taxon>
        <taxon>Beloniformes</taxon>
        <taxon>Adrianichthyidae</taxon>
        <taxon>Oryziinae</taxon>
        <taxon>Oryzias</taxon>
    </lineage>
</organism>
<evidence type="ECO:0000256" key="1">
    <source>
        <dbReference type="ARBA" id="ARBA00005505"/>
    </source>
</evidence>
<dbReference type="GO" id="GO:0005524">
    <property type="term" value="F:ATP binding"/>
    <property type="evidence" value="ECO:0007669"/>
    <property type="project" value="UniProtKB-KW"/>
</dbReference>
<dbReference type="InterPro" id="IPR011009">
    <property type="entry name" value="Kinase-like_dom_sf"/>
</dbReference>
<dbReference type="GeneTree" id="ENSGT00950000182996"/>
<keyword evidence="13" id="KW-1185">Reference proteome</keyword>
<dbReference type="PROSITE" id="PS50011">
    <property type="entry name" value="PROTEIN_KINASE_DOM"/>
    <property type="match status" value="1"/>
</dbReference>
<dbReference type="InterPro" id="IPR000719">
    <property type="entry name" value="Prot_kinase_dom"/>
</dbReference>
<name>A0A8C7ZIV0_9TELE</name>
<keyword evidence="3" id="KW-0723">Serine/threonine-protein kinase</keyword>
<dbReference type="SUPFAM" id="SSF56112">
    <property type="entry name" value="Protein kinase-like (PK-like)"/>
    <property type="match status" value="1"/>
</dbReference>
<dbReference type="PANTHER" id="PTHR22984:SF11">
    <property type="entry name" value="AURORA KINASE-RELATED"/>
    <property type="match status" value="1"/>
</dbReference>